<accession>A0A6B9FHB6</accession>
<proteinExistence type="predicted"/>
<sequence>MTNEAKAQPTEACPALQVALDGLVDGQSPRLTNAECDRLFGVNDALVGRVANCARGHQGIVLWGATG</sequence>
<dbReference type="KEGG" id="mmes:MMSR116_09290"/>
<organism evidence="1 2">
    <name type="scientific">Methylobacterium mesophilicum SR1.6/6</name>
    <dbReference type="NCBI Taxonomy" id="908290"/>
    <lineage>
        <taxon>Bacteria</taxon>
        <taxon>Pseudomonadati</taxon>
        <taxon>Pseudomonadota</taxon>
        <taxon>Alphaproteobacteria</taxon>
        <taxon>Hyphomicrobiales</taxon>
        <taxon>Methylobacteriaceae</taxon>
        <taxon>Methylobacterium</taxon>
    </lineage>
</organism>
<name>A0A6B9FHB6_9HYPH</name>
<dbReference type="RefSeq" id="WP_010684829.1">
    <property type="nucleotide sequence ID" value="NZ_CP043538.1"/>
</dbReference>
<protein>
    <submittedName>
        <fullName evidence="1">Uncharacterized protein</fullName>
    </submittedName>
</protein>
<dbReference type="EMBL" id="CP043538">
    <property type="protein sequence ID" value="QGY02053.1"/>
    <property type="molecule type" value="Genomic_DNA"/>
</dbReference>
<dbReference type="AlphaFoldDB" id="A0A6B9FHB6"/>
<gene>
    <name evidence="1" type="ORF">MMSR116_09290</name>
</gene>
<evidence type="ECO:0000313" key="2">
    <source>
        <dbReference type="Proteomes" id="UP000012488"/>
    </source>
</evidence>
<dbReference type="Proteomes" id="UP000012488">
    <property type="component" value="Chromosome"/>
</dbReference>
<reference evidence="1 2" key="1">
    <citation type="journal article" date="2012" name="Genet. Mol. Biol.">
        <title>Analysis of 16S rRNA and mxaF genes revealing insights into Methylobacterium niche-specific plant association.</title>
        <authorList>
            <person name="Dourado M.N."/>
            <person name="Andreote F.D."/>
            <person name="Dini-Andreote F."/>
            <person name="Conti R."/>
            <person name="Araujo J.M."/>
            <person name="Araujo W.L."/>
        </authorList>
    </citation>
    <scope>NUCLEOTIDE SEQUENCE [LARGE SCALE GENOMIC DNA]</scope>
    <source>
        <strain evidence="1 2">SR1.6/6</strain>
    </source>
</reference>
<reference evidence="1 2" key="2">
    <citation type="journal article" date="2013" name="Genome Announc.">
        <title>Draft Genome Sequence of Methylobacterium mesophilicum Strain SR1.6/6, Isolated from Citrus sinensis.</title>
        <authorList>
            <person name="Marinho Almeida D."/>
            <person name="Dini-Andreote F."/>
            <person name="Camargo Neves A.A."/>
            <person name="Juca Ramos R.T."/>
            <person name="Andreote F.D."/>
            <person name="Carneiro A.R."/>
            <person name="Oliveira de Souza Lima A."/>
            <person name="Caracciolo Gomes de Sa P.H."/>
            <person name="Ribeiro Barbosa M.S."/>
            <person name="Araujo W.L."/>
            <person name="Silva A."/>
        </authorList>
    </citation>
    <scope>NUCLEOTIDE SEQUENCE [LARGE SCALE GENOMIC DNA]</scope>
    <source>
        <strain evidence="1 2">SR1.6/6</strain>
    </source>
</reference>
<dbReference type="OrthoDB" id="8000929at2"/>
<evidence type="ECO:0000313" key="1">
    <source>
        <dbReference type="EMBL" id="QGY02053.1"/>
    </source>
</evidence>